<proteinExistence type="inferred from homology"/>
<keyword evidence="3" id="KW-0238">DNA-binding</keyword>
<evidence type="ECO:0000256" key="2">
    <source>
        <dbReference type="ARBA" id="ARBA00023015"/>
    </source>
</evidence>
<dbReference type="PROSITE" id="PS50931">
    <property type="entry name" value="HTH_LYSR"/>
    <property type="match status" value="1"/>
</dbReference>
<dbReference type="GO" id="GO:0003700">
    <property type="term" value="F:DNA-binding transcription factor activity"/>
    <property type="evidence" value="ECO:0007669"/>
    <property type="project" value="InterPro"/>
</dbReference>
<feature type="domain" description="HTH lysR-type" evidence="5">
    <location>
        <begin position="1"/>
        <end position="58"/>
    </location>
</feature>
<dbReference type="PANTHER" id="PTHR30419">
    <property type="entry name" value="HTH-TYPE TRANSCRIPTIONAL REGULATOR YBHD"/>
    <property type="match status" value="1"/>
</dbReference>
<organism evidence="6 7">
    <name type="scientific">Paenibacillus agri</name>
    <dbReference type="NCBI Taxonomy" id="2744309"/>
    <lineage>
        <taxon>Bacteria</taxon>
        <taxon>Bacillati</taxon>
        <taxon>Bacillota</taxon>
        <taxon>Bacilli</taxon>
        <taxon>Bacillales</taxon>
        <taxon>Paenibacillaceae</taxon>
        <taxon>Paenibacillus</taxon>
    </lineage>
</organism>
<sequence length="296" mass="33574">MNIIQLHYLVDVGELGSFTEAAKKNLMTVPAISISISQLEEELEVSLFHRSRKGVTPTPEGKKVIQHAVSILRSIDKMKKDIATLKHRNYGNILISTIPGLVSKIINTMLGFQKNYPYINVQMFEGETTSVVNQVKNGIADMGFVSFSKNQQDPSLNWQPIIRDQAILVVHKSSALRFKRNIPGNEIKDETIVLYNDPYIKMIAEKFLLNDESNRLALVTNNVDGLFQMVTKGNAITIATEYTLNSLPLYIKDELISISINEFTTVPNYLWRITRKDQENSDMIEQFTNHLLSQLT</sequence>
<evidence type="ECO:0000256" key="4">
    <source>
        <dbReference type="ARBA" id="ARBA00023163"/>
    </source>
</evidence>
<dbReference type="InterPro" id="IPR000847">
    <property type="entry name" value="LysR_HTH_N"/>
</dbReference>
<dbReference type="Proteomes" id="UP000564806">
    <property type="component" value="Unassembled WGS sequence"/>
</dbReference>
<evidence type="ECO:0000313" key="7">
    <source>
        <dbReference type="Proteomes" id="UP000564806"/>
    </source>
</evidence>
<dbReference type="InterPro" id="IPR050950">
    <property type="entry name" value="HTH-type_LysR_regulators"/>
</dbReference>
<name>A0A850ELC8_9BACL</name>
<comment type="similarity">
    <text evidence="1">Belongs to the LysR transcriptional regulatory family.</text>
</comment>
<dbReference type="Gene3D" id="1.10.10.10">
    <property type="entry name" value="Winged helix-like DNA-binding domain superfamily/Winged helix DNA-binding domain"/>
    <property type="match status" value="1"/>
</dbReference>
<keyword evidence="4" id="KW-0804">Transcription</keyword>
<evidence type="ECO:0000259" key="5">
    <source>
        <dbReference type="PROSITE" id="PS50931"/>
    </source>
</evidence>
<dbReference type="Pfam" id="PF03466">
    <property type="entry name" value="LysR_substrate"/>
    <property type="match status" value="1"/>
</dbReference>
<dbReference type="SUPFAM" id="SSF53850">
    <property type="entry name" value="Periplasmic binding protein-like II"/>
    <property type="match status" value="1"/>
</dbReference>
<dbReference type="InterPro" id="IPR005119">
    <property type="entry name" value="LysR_subst-bd"/>
</dbReference>
<dbReference type="GO" id="GO:0005829">
    <property type="term" value="C:cytosol"/>
    <property type="evidence" value="ECO:0007669"/>
    <property type="project" value="TreeGrafter"/>
</dbReference>
<dbReference type="Pfam" id="PF00126">
    <property type="entry name" value="HTH_1"/>
    <property type="match status" value="1"/>
</dbReference>
<reference evidence="6" key="1">
    <citation type="submission" date="2020-06" db="EMBL/GenBank/DDBJ databases">
        <title>Paenibacillus sp. nov., isolated from soil.</title>
        <authorList>
            <person name="Seo Y.L."/>
        </authorList>
    </citation>
    <scope>NUCLEOTIDE SEQUENCE [LARGE SCALE GENOMIC DNA]</scope>
    <source>
        <strain evidence="6">JW14</strain>
    </source>
</reference>
<keyword evidence="7" id="KW-1185">Reference proteome</keyword>
<accession>A0A850ELC8</accession>
<dbReference type="Gene3D" id="3.40.190.290">
    <property type="match status" value="1"/>
</dbReference>
<evidence type="ECO:0000256" key="1">
    <source>
        <dbReference type="ARBA" id="ARBA00009437"/>
    </source>
</evidence>
<comment type="caution">
    <text evidence="6">The sequence shown here is derived from an EMBL/GenBank/DDBJ whole genome shotgun (WGS) entry which is preliminary data.</text>
</comment>
<dbReference type="CDD" id="cd05466">
    <property type="entry name" value="PBP2_LTTR_substrate"/>
    <property type="match status" value="1"/>
</dbReference>
<keyword evidence="2" id="KW-0805">Transcription regulation</keyword>
<dbReference type="AlphaFoldDB" id="A0A850ELC8"/>
<dbReference type="InterPro" id="IPR036390">
    <property type="entry name" value="WH_DNA-bd_sf"/>
</dbReference>
<protein>
    <submittedName>
        <fullName evidence="6">LysR family transcriptional regulator</fullName>
    </submittedName>
</protein>
<gene>
    <name evidence="6" type="ORF">HPT30_03265</name>
</gene>
<dbReference type="EMBL" id="JABWCS010000185">
    <property type="protein sequence ID" value="NUU59372.1"/>
    <property type="molecule type" value="Genomic_DNA"/>
</dbReference>
<dbReference type="RefSeq" id="WP_175370062.1">
    <property type="nucleotide sequence ID" value="NZ_JABWCS010000185.1"/>
</dbReference>
<dbReference type="FunFam" id="1.10.10.10:FF:000001">
    <property type="entry name" value="LysR family transcriptional regulator"/>
    <property type="match status" value="1"/>
</dbReference>
<dbReference type="InterPro" id="IPR036388">
    <property type="entry name" value="WH-like_DNA-bd_sf"/>
</dbReference>
<dbReference type="GO" id="GO:0003677">
    <property type="term" value="F:DNA binding"/>
    <property type="evidence" value="ECO:0007669"/>
    <property type="project" value="UniProtKB-KW"/>
</dbReference>
<evidence type="ECO:0000256" key="3">
    <source>
        <dbReference type="ARBA" id="ARBA00023125"/>
    </source>
</evidence>
<evidence type="ECO:0000313" key="6">
    <source>
        <dbReference type="EMBL" id="NUU59372.1"/>
    </source>
</evidence>
<dbReference type="SUPFAM" id="SSF46785">
    <property type="entry name" value="Winged helix' DNA-binding domain"/>
    <property type="match status" value="1"/>
</dbReference>